<evidence type="ECO:0000256" key="2">
    <source>
        <dbReference type="ARBA" id="ARBA00023015"/>
    </source>
</evidence>
<dbReference type="CDD" id="cd00090">
    <property type="entry name" value="HTH_ARSR"/>
    <property type="match status" value="1"/>
</dbReference>
<dbReference type="AlphaFoldDB" id="A0A3A1YUP3"/>
<dbReference type="InterPro" id="IPR001845">
    <property type="entry name" value="HTH_ArsR_DNA-bd_dom"/>
</dbReference>
<dbReference type="PRINTS" id="PR00778">
    <property type="entry name" value="HTHARSR"/>
</dbReference>
<dbReference type="GO" id="GO:0046685">
    <property type="term" value="P:response to arsenic-containing substance"/>
    <property type="evidence" value="ECO:0007669"/>
    <property type="project" value="UniProtKB-KW"/>
</dbReference>
<reference evidence="6 7" key="1">
    <citation type="submission" date="2017-08" db="EMBL/GenBank/DDBJ databases">
        <title>Reclassification of Bisgaard taxon 37 and 44.</title>
        <authorList>
            <person name="Christensen H."/>
        </authorList>
    </citation>
    <scope>NUCLEOTIDE SEQUENCE [LARGE SCALE GENOMIC DNA]</scope>
    <source>
        <strain evidence="6 7">111</strain>
    </source>
</reference>
<dbReference type="Pfam" id="PF12840">
    <property type="entry name" value="HTH_20"/>
    <property type="match status" value="1"/>
</dbReference>
<keyword evidence="7" id="KW-1185">Reference proteome</keyword>
<dbReference type="OrthoDB" id="9793058at2"/>
<protein>
    <recommendedName>
        <fullName evidence="5">HTH arsR-type domain-containing protein</fullName>
    </recommendedName>
</protein>
<evidence type="ECO:0000256" key="1">
    <source>
        <dbReference type="ARBA" id="ARBA00022849"/>
    </source>
</evidence>
<keyword evidence="1" id="KW-0059">Arsenical resistance</keyword>
<dbReference type="InterPro" id="IPR051081">
    <property type="entry name" value="HTH_MetalResp_TranReg"/>
</dbReference>
<dbReference type="InterPro" id="IPR036390">
    <property type="entry name" value="WH_DNA-bd_sf"/>
</dbReference>
<accession>A0A3A1YUP3</accession>
<dbReference type="Gene3D" id="1.10.10.10">
    <property type="entry name" value="Winged helix-like DNA-binding domain superfamily/Winged helix DNA-binding domain"/>
    <property type="match status" value="1"/>
</dbReference>
<proteinExistence type="predicted"/>
<evidence type="ECO:0000256" key="3">
    <source>
        <dbReference type="ARBA" id="ARBA00023125"/>
    </source>
</evidence>
<dbReference type="InterPro" id="IPR036388">
    <property type="entry name" value="WH-like_DNA-bd_sf"/>
</dbReference>
<dbReference type="GO" id="GO:0003700">
    <property type="term" value="F:DNA-binding transcription factor activity"/>
    <property type="evidence" value="ECO:0007669"/>
    <property type="project" value="InterPro"/>
</dbReference>
<feature type="domain" description="HTH arsR-type" evidence="5">
    <location>
        <begin position="8"/>
        <end position="103"/>
    </location>
</feature>
<keyword evidence="2" id="KW-0805">Transcription regulation</keyword>
<evidence type="ECO:0000256" key="4">
    <source>
        <dbReference type="ARBA" id="ARBA00023163"/>
    </source>
</evidence>
<dbReference type="InterPro" id="IPR011991">
    <property type="entry name" value="ArsR-like_HTH"/>
</dbReference>
<evidence type="ECO:0000259" key="5">
    <source>
        <dbReference type="PROSITE" id="PS50987"/>
    </source>
</evidence>
<dbReference type="SUPFAM" id="SSF46785">
    <property type="entry name" value="Winged helix' DNA-binding domain"/>
    <property type="match status" value="1"/>
</dbReference>
<dbReference type="SMART" id="SM00418">
    <property type="entry name" value="HTH_ARSR"/>
    <property type="match status" value="1"/>
</dbReference>
<name>A0A3A1YUP3_9GAMM</name>
<dbReference type="GO" id="GO:0003677">
    <property type="term" value="F:DNA binding"/>
    <property type="evidence" value="ECO:0007669"/>
    <property type="project" value="UniProtKB-KW"/>
</dbReference>
<comment type="caution">
    <text evidence="6">The sequence shown here is derived from an EMBL/GenBank/DDBJ whole genome shotgun (WGS) entry which is preliminary data.</text>
</comment>
<dbReference type="NCBIfam" id="NF033788">
    <property type="entry name" value="HTH_metalloreg"/>
    <property type="match status" value="1"/>
</dbReference>
<dbReference type="PANTHER" id="PTHR33154">
    <property type="entry name" value="TRANSCRIPTIONAL REGULATOR, ARSR FAMILY"/>
    <property type="match status" value="1"/>
</dbReference>
<evidence type="ECO:0000313" key="6">
    <source>
        <dbReference type="EMBL" id="RIY40164.1"/>
    </source>
</evidence>
<sequence>MYRNFKGLRLMDLNQYSDISAALSNENRLKIVAQIAQNGEQCAQRLLEVFNISQPTMSQHIKVLRHANILLSRKEGRWQFFTLNVELMEEYNSFAAQQLIRPATRFKAHPAYENRARFGNTTK</sequence>
<keyword evidence="4" id="KW-0804">Transcription</keyword>
<organism evidence="6 7">
    <name type="scientific">Psittacicella hinzii</name>
    <dbReference type="NCBI Taxonomy" id="2028575"/>
    <lineage>
        <taxon>Bacteria</taxon>
        <taxon>Pseudomonadati</taxon>
        <taxon>Pseudomonadota</taxon>
        <taxon>Gammaproteobacteria</taxon>
        <taxon>Pasteurellales</taxon>
        <taxon>Psittacicellaceae</taxon>
        <taxon>Psittacicella</taxon>
    </lineage>
</organism>
<dbReference type="Proteomes" id="UP000265916">
    <property type="component" value="Unassembled WGS sequence"/>
</dbReference>
<evidence type="ECO:0000313" key="7">
    <source>
        <dbReference type="Proteomes" id="UP000265916"/>
    </source>
</evidence>
<dbReference type="EMBL" id="NRJG01000018">
    <property type="protein sequence ID" value="RIY40164.1"/>
    <property type="molecule type" value="Genomic_DNA"/>
</dbReference>
<dbReference type="PANTHER" id="PTHR33154:SF18">
    <property type="entry name" value="ARSENICAL RESISTANCE OPERON REPRESSOR"/>
    <property type="match status" value="1"/>
</dbReference>
<gene>
    <name evidence="6" type="ORF">CKF58_01120</name>
</gene>
<keyword evidence="3" id="KW-0238">DNA-binding</keyword>
<dbReference type="PROSITE" id="PS50987">
    <property type="entry name" value="HTH_ARSR_2"/>
    <property type="match status" value="1"/>
</dbReference>